<dbReference type="PANTHER" id="PTHR19338:SF32">
    <property type="entry name" value="OS06G0287500 PROTEIN"/>
    <property type="match status" value="1"/>
</dbReference>
<dbReference type="InterPro" id="IPR041118">
    <property type="entry name" value="Rx_N"/>
</dbReference>
<evidence type="ECO:0000313" key="8">
    <source>
        <dbReference type="Proteomes" id="UP001359559"/>
    </source>
</evidence>
<dbReference type="Pfam" id="PF23598">
    <property type="entry name" value="LRR_14"/>
    <property type="match status" value="1"/>
</dbReference>
<dbReference type="InterPro" id="IPR002182">
    <property type="entry name" value="NB-ARC"/>
</dbReference>
<reference evidence="7 8" key="1">
    <citation type="submission" date="2024-01" db="EMBL/GenBank/DDBJ databases">
        <title>The genomes of 5 underutilized Papilionoideae crops provide insights into root nodulation and disease resistance.</title>
        <authorList>
            <person name="Yuan L."/>
        </authorList>
    </citation>
    <scope>NUCLEOTIDE SEQUENCE [LARGE SCALE GENOMIC DNA]</scope>
    <source>
        <strain evidence="7">LY-2023</strain>
        <tissue evidence="7">Leaf</tissue>
    </source>
</reference>
<dbReference type="PANTHER" id="PTHR19338">
    <property type="entry name" value="TRANSLOCASE OF INNER MITOCHONDRIAL MEMBRANE 13 HOMOLOG"/>
    <property type="match status" value="1"/>
</dbReference>
<comment type="caution">
    <text evidence="7">The sequence shown here is derived from an EMBL/GenBank/DDBJ whole genome shotgun (WGS) entry which is preliminary data.</text>
</comment>
<dbReference type="Gene3D" id="1.20.5.4130">
    <property type="match status" value="1"/>
</dbReference>
<keyword evidence="3" id="KW-0611">Plant defense</keyword>
<dbReference type="InterPro" id="IPR038005">
    <property type="entry name" value="RX-like_CC"/>
</dbReference>
<dbReference type="CDD" id="cd14798">
    <property type="entry name" value="RX-CC_like"/>
    <property type="match status" value="1"/>
</dbReference>
<keyword evidence="2" id="KW-0547">Nucleotide-binding</keyword>
<evidence type="ECO:0000259" key="5">
    <source>
        <dbReference type="Pfam" id="PF18052"/>
    </source>
</evidence>
<dbReference type="InterPro" id="IPR055414">
    <property type="entry name" value="LRR_R13L4/SHOC2-like"/>
</dbReference>
<feature type="domain" description="Disease resistance N-terminal" evidence="5">
    <location>
        <begin position="5"/>
        <end position="97"/>
    </location>
</feature>
<evidence type="ECO:0000313" key="7">
    <source>
        <dbReference type="EMBL" id="KAK7299894.1"/>
    </source>
</evidence>
<dbReference type="Pfam" id="PF18052">
    <property type="entry name" value="Rx_N"/>
    <property type="match status" value="1"/>
</dbReference>
<dbReference type="AlphaFoldDB" id="A0AAN9JKJ0"/>
<protein>
    <submittedName>
        <fullName evidence="7">Uncharacterized protein</fullName>
    </submittedName>
</protein>
<dbReference type="SUPFAM" id="SSF52540">
    <property type="entry name" value="P-loop containing nucleoside triphosphate hydrolases"/>
    <property type="match status" value="1"/>
</dbReference>
<dbReference type="GO" id="GO:0051707">
    <property type="term" value="P:response to other organism"/>
    <property type="evidence" value="ECO:0007669"/>
    <property type="project" value="UniProtKB-ARBA"/>
</dbReference>
<evidence type="ECO:0000256" key="1">
    <source>
        <dbReference type="ARBA" id="ARBA00022737"/>
    </source>
</evidence>
<sequence length="631" mass="71608">MAEIAVGVVTDKLIPLLADEVSLLKGVHSKVERVKGELLLIQAFLKDADAKAENSSEPNLNAVKEWVKQLREVAFRIEDVVDLYLLKVAERRHHAHHRLGFVVKICFCIKSIMPRHEISSEIEGHIKRLTEAKETLGLSPNTPTESGPNGPHGLRMGAHFIDDDELVGVDQTKEELTYQLLSGGSKRRVIAVVGEGGLGKTTIVKNLYEKQKERKSFECYAWVTVSRSLKGEHLLKAIIAAMEISGRDMSKEDLIKKRISFHGNFVEHEVERYRSNYGRIRSCFVCHIEELKNPMVEMLLSSFKLLVALDFENSRLDHLPESVGMLLNLKYLNLRNTKIKVIPKFIGKLQNLETLDLQDTEVRELPKEINKLIKLRHLLVYASMVYYQPGGVHGMLLNKGVGCLTALQSLAMVDTIDQDYIIEELKNLKSMRWLEVIISKTSGSQLCNAIKNMTHLSSLLISAADNEESGGLELQSSIDPPPYLQRLYLRGRLESLPEWIPKLKNLVKLSLIWSRLNENPLPALKNLPELIDLFLFESYEGVELSFQEGEFPKLKCLGLLHLPRLRTLKFGEEALPLLETLWLESFPQMVQGPVNIQNLESLKELHLNGMHPHVVKDIETQLKETITLYVN</sequence>
<dbReference type="GO" id="GO:0043531">
    <property type="term" value="F:ADP binding"/>
    <property type="evidence" value="ECO:0007669"/>
    <property type="project" value="InterPro"/>
</dbReference>
<dbReference type="Gene3D" id="3.40.50.300">
    <property type="entry name" value="P-loop containing nucleotide triphosphate hydrolases"/>
    <property type="match status" value="1"/>
</dbReference>
<evidence type="ECO:0000259" key="6">
    <source>
        <dbReference type="Pfam" id="PF23598"/>
    </source>
</evidence>
<dbReference type="Pfam" id="PF00931">
    <property type="entry name" value="NB-ARC"/>
    <property type="match status" value="1"/>
</dbReference>
<keyword evidence="8" id="KW-1185">Reference proteome</keyword>
<gene>
    <name evidence="7" type="ORF">RJT34_10723</name>
</gene>
<dbReference type="Gene3D" id="3.80.10.10">
    <property type="entry name" value="Ribonuclease Inhibitor"/>
    <property type="match status" value="1"/>
</dbReference>
<evidence type="ECO:0000256" key="2">
    <source>
        <dbReference type="ARBA" id="ARBA00022741"/>
    </source>
</evidence>
<dbReference type="InterPro" id="IPR027417">
    <property type="entry name" value="P-loop_NTPase"/>
</dbReference>
<organism evidence="7 8">
    <name type="scientific">Clitoria ternatea</name>
    <name type="common">Butterfly pea</name>
    <dbReference type="NCBI Taxonomy" id="43366"/>
    <lineage>
        <taxon>Eukaryota</taxon>
        <taxon>Viridiplantae</taxon>
        <taxon>Streptophyta</taxon>
        <taxon>Embryophyta</taxon>
        <taxon>Tracheophyta</taxon>
        <taxon>Spermatophyta</taxon>
        <taxon>Magnoliopsida</taxon>
        <taxon>eudicotyledons</taxon>
        <taxon>Gunneridae</taxon>
        <taxon>Pentapetalae</taxon>
        <taxon>rosids</taxon>
        <taxon>fabids</taxon>
        <taxon>Fabales</taxon>
        <taxon>Fabaceae</taxon>
        <taxon>Papilionoideae</taxon>
        <taxon>50 kb inversion clade</taxon>
        <taxon>NPAAA clade</taxon>
        <taxon>indigoferoid/millettioid clade</taxon>
        <taxon>Phaseoleae</taxon>
        <taxon>Clitoria</taxon>
    </lineage>
</organism>
<dbReference type="Proteomes" id="UP001359559">
    <property type="component" value="Unassembled WGS sequence"/>
</dbReference>
<dbReference type="GO" id="GO:0006952">
    <property type="term" value="P:defense response"/>
    <property type="evidence" value="ECO:0007669"/>
    <property type="project" value="UniProtKB-KW"/>
</dbReference>
<name>A0AAN9JKJ0_CLITE</name>
<evidence type="ECO:0000256" key="3">
    <source>
        <dbReference type="ARBA" id="ARBA00022821"/>
    </source>
</evidence>
<accession>A0AAN9JKJ0</accession>
<feature type="domain" description="Disease resistance R13L4/SHOC-2-like LRR" evidence="6">
    <location>
        <begin position="294"/>
        <end position="629"/>
    </location>
</feature>
<proteinExistence type="predicted"/>
<dbReference type="InterPro" id="IPR032675">
    <property type="entry name" value="LRR_dom_sf"/>
</dbReference>
<dbReference type="EMBL" id="JAYKXN010000003">
    <property type="protein sequence ID" value="KAK7299894.1"/>
    <property type="molecule type" value="Genomic_DNA"/>
</dbReference>
<evidence type="ECO:0000259" key="4">
    <source>
        <dbReference type="Pfam" id="PF00931"/>
    </source>
</evidence>
<feature type="domain" description="NB-ARC" evidence="4">
    <location>
        <begin position="170"/>
        <end position="252"/>
    </location>
</feature>
<keyword evidence="1" id="KW-0677">Repeat</keyword>
<dbReference type="SUPFAM" id="SSF52058">
    <property type="entry name" value="L domain-like"/>
    <property type="match status" value="1"/>
</dbReference>